<gene>
    <name evidence="2" type="ORF">LIER_10161</name>
</gene>
<protein>
    <submittedName>
        <fullName evidence="2">Uncharacterized protein</fullName>
    </submittedName>
</protein>
<comment type="caution">
    <text evidence="2">The sequence shown here is derived from an EMBL/GenBank/DDBJ whole genome shotgun (WGS) entry which is preliminary data.</text>
</comment>
<evidence type="ECO:0000256" key="1">
    <source>
        <dbReference type="SAM" id="MobiDB-lite"/>
    </source>
</evidence>
<keyword evidence="3" id="KW-1185">Reference proteome</keyword>
<evidence type="ECO:0000313" key="2">
    <source>
        <dbReference type="EMBL" id="GAA0151440.1"/>
    </source>
</evidence>
<organism evidence="2 3">
    <name type="scientific">Lithospermum erythrorhizon</name>
    <name type="common">Purple gromwell</name>
    <name type="synonym">Lithospermum officinale var. erythrorhizon</name>
    <dbReference type="NCBI Taxonomy" id="34254"/>
    <lineage>
        <taxon>Eukaryota</taxon>
        <taxon>Viridiplantae</taxon>
        <taxon>Streptophyta</taxon>
        <taxon>Embryophyta</taxon>
        <taxon>Tracheophyta</taxon>
        <taxon>Spermatophyta</taxon>
        <taxon>Magnoliopsida</taxon>
        <taxon>eudicotyledons</taxon>
        <taxon>Gunneridae</taxon>
        <taxon>Pentapetalae</taxon>
        <taxon>asterids</taxon>
        <taxon>lamiids</taxon>
        <taxon>Boraginales</taxon>
        <taxon>Boraginaceae</taxon>
        <taxon>Boraginoideae</taxon>
        <taxon>Lithospermeae</taxon>
        <taxon>Lithospermum</taxon>
    </lineage>
</organism>
<dbReference type="EMBL" id="BAABME010001787">
    <property type="protein sequence ID" value="GAA0151440.1"/>
    <property type="molecule type" value="Genomic_DNA"/>
</dbReference>
<sequence length="165" mass="18599">MEEEHDASTLRGRRKAQLINISCCFHNNNKTESNDLSSPCPPATFSSGDSRKKSALSPIWNVRSTHSNLSSPHHPHHHHGPHEENIVGRCKSLISRSKGGGRRSRRASLDFSYDPFTYSLNFEDDQNNETLSSNHEFEDDAIHRSFNARLPVSPKRSTSAIKITH</sequence>
<feature type="region of interest" description="Disordered" evidence="1">
    <location>
        <begin position="32"/>
        <end position="85"/>
    </location>
</feature>
<evidence type="ECO:0000313" key="3">
    <source>
        <dbReference type="Proteomes" id="UP001454036"/>
    </source>
</evidence>
<accession>A0AAV3PJJ5</accession>
<reference evidence="2 3" key="1">
    <citation type="submission" date="2024-01" db="EMBL/GenBank/DDBJ databases">
        <title>The complete chloroplast genome sequence of Lithospermum erythrorhizon: insights into the phylogenetic relationship among Boraginaceae species and the maternal lineages of purple gromwells.</title>
        <authorList>
            <person name="Okada T."/>
            <person name="Watanabe K."/>
        </authorList>
    </citation>
    <scope>NUCLEOTIDE SEQUENCE [LARGE SCALE GENOMIC DNA]</scope>
</reference>
<dbReference type="AlphaFoldDB" id="A0AAV3PJJ5"/>
<dbReference type="Proteomes" id="UP001454036">
    <property type="component" value="Unassembled WGS sequence"/>
</dbReference>
<dbReference type="PANTHER" id="PTHR33168">
    <property type="entry name" value="STRESS INDUCED PROTEIN-RELATED"/>
    <property type="match status" value="1"/>
</dbReference>
<proteinExistence type="predicted"/>
<name>A0AAV3PJJ5_LITER</name>